<keyword evidence="4 6" id="KW-1133">Transmembrane helix</keyword>
<dbReference type="InterPro" id="IPR052984">
    <property type="entry name" value="UPF0421"/>
</dbReference>
<evidence type="ECO:0000313" key="9">
    <source>
        <dbReference type="Proteomes" id="UP000027822"/>
    </source>
</evidence>
<keyword evidence="3 6" id="KW-0812">Transmembrane</keyword>
<protein>
    <recommendedName>
        <fullName evidence="7">Putative aromatic acid exporter C-terminal domain-containing protein</fullName>
    </recommendedName>
</protein>
<dbReference type="OrthoDB" id="357521at2"/>
<evidence type="ECO:0000256" key="2">
    <source>
        <dbReference type="ARBA" id="ARBA00022475"/>
    </source>
</evidence>
<comment type="subcellular location">
    <subcellularLocation>
        <location evidence="1">Cell membrane</location>
        <topology evidence="1">Multi-pass membrane protein</topology>
    </subcellularLocation>
</comment>
<organism evidence="8 9">
    <name type="scientific">Bacillus manliponensis</name>
    <dbReference type="NCBI Taxonomy" id="574376"/>
    <lineage>
        <taxon>Bacteria</taxon>
        <taxon>Bacillati</taxon>
        <taxon>Bacillota</taxon>
        <taxon>Bacilli</taxon>
        <taxon>Bacillales</taxon>
        <taxon>Bacillaceae</taxon>
        <taxon>Bacillus</taxon>
        <taxon>Bacillus cereus group</taxon>
    </lineage>
</organism>
<evidence type="ECO:0000259" key="7">
    <source>
        <dbReference type="Pfam" id="PF11728"/>
    </source>
</evidence>
<dbReference type="Proteomes" id="UP000027822">
    <property type="component" value="Unassembled WGS sequence"/>
</dbReference>
<dbReference type="EMBL" id="JOTN01000002">
    <property type="protein sequence ID" value="KEK21133.1"/>
    <property type="molecule type" value="Genomic_DNA"/>
</dbReference>
<dbReference type="InterPro" id="IPR010343">
    <property type="entry name" value="ArAE_1"/>
</dbReference>
<sequence>MFKIGYRTVKTAAGAALAVLIAQLFDLQFYSSAGILVILCVQNTKKKSLEVSVHRFLACVLSMAFSFAIFETIGYTPIAIGLLLLLFIPTAVMFKIQEGIVTSSVIVMHIYSLQDITWGIVWNEIAILTIGISVALLINLYMPSVEKDLKEYQQKVERNFKTILFEMAVFVRNGESNWDGKELLQTEELLIKAKEVSFQKLENQFMREDDYYYRYFTMRMQQFAILERIMPLAASVSWAYEHSHMVADIIESVGNAIRPESTGVISLRQLQEMREVFREMPLPKTREEFEMRAKLVQLVYEIEQYLLIKSEFRGKYNLQELIE</sequence>
<dbReference type="PANTHER" id="PTHR40064:SF1">
    <property type="entry name" value="MEMBRANE PROTEIN"/>
    <property type="match status" value="1"/>
</dbReference>
<dbReference type="STRING" id="574376.BAMA_10105"/>
<dbReference type="GO" id="GO:0005886">
    <property type="term" value="C:plasma membrane"/>
    <property type="evidence" value="ECO:0007669"/>
    <property type="project" value="UniProtKB-SubCell"/>
</dbReference>
<dbReference type="InterPro" id="IPR038323">
    <property type="entry name" value="ArAE_1_C_sf"/>
</dbReference>
<evidence type="ECO:0000256" key="1">
    <source>
        <dbReference type="ARBA" id="ARBA00004651"/>
    </source>
</evidence>
<dbReference type="Gene3D" id="1.20.120.940">
    <property type="entry name" value="Putative aromatic acid exporter, C-terminal domain"/>
    <property type="match status" value="1"/>
</dbReference>
<keyword evidence="2" id="KW-1003">Cell membrane</keyword>
<feature type="transmembrane region" description="Helical" evidence="6">
    <location>
        <begin position="53"/>
        <end position="70"/>
    </location>
</feature>
<evidence type="ECO:0000313" key="8">
    <source>
        <dbReference type="EMBL" id="KEK21133.1"/>
    </source>
</evidence>
<dbReference type="Pfam" id="PF11728">
    <property type="entry name" value="ArAE_1_C"/>
    <property type="match status" value="1"/>
</dbReference>
<name>A0A073KFP8_9BACI</name>
<keyword evidence="9" id="KW-1185">Reference proteome</keyword>
<dbReference type="RefSeq" id="WP_034636133.1">
    <property type="nucleotide sequence ID" value="NZ_CBCSJC010000001.1"/>
</dbReference>
<comment type="caution">
    <text evidence="8">The sequence shown here is derived from an EMBL/GenBank/DDBJ whole genome shotgun (WGS) entry which is preliminary data.</text>
</comment>
<gene>
    <name evidence="8" type="ORF">BAMA_10105</name>
</gene>
<accession>A0A073KFP8</accession>
<proteinExistence type="predicted"/>
<evidence type="ECO:0000256" key="6">
    <source>
        <dbReference type="SAM" id="Phobius"/>
    </source>
</evidence>
<reference evidence="8 9" key="1">
    <citation type="submission" date="2014-06" db="EMBL/GenBank/DDBJ databases">
        <title>Draft genome sequence of Bacillus manliponensis JCM 15802 (MCCC 1A00708).</title>
        <authorList>
            <person name="Lai Q."/>
            <person name="Liu Y."/>
            <person name="Shao Z."/>
        </authorList>
    </citation>
    <scope>NUCLEOTIDE SEQUENCE [LARGE SCALE GENOMIC DNA]</scope>
    <source>
        <strain evidence="8 9">JCM 15802</strain>
    </source>
</reference>
<dbReference type="PANTHER" id="PTHR40064">
    <property type="entry name" value="MEMBRANE PROTEIN-RELATED"/>
    <property type="match status" value="1"/>
</dbReference>
<dbReference type="AlphaFoldDB" id="A0A073KFP8"/>
<evidence type="ECO:0000256" key="5">
    <source>
        <dbReference type="ARBA" id="ARBA00023136"/>
    </source>
</evidence>
<dbReference type="Pfam" id="PF06081">
    <property type="entry name" value="ArAE_1"/>
    <property type="match status" value="1"/>
</dbReference>
<feature type="domain" description="Putative aromatic acid exporter C-terminal" evidence="7">
    <location>
        <begin position="146"/>
        <end position="310"/>
    </location>
</feature>
<evidence type="ECO:0000256" key="4">
    <source>
        <dbReference type="ARBA" id="ARBA00022989"/>
    </source>
</evidence>
<evidence type="ECO:0000256" key="3">
    <source>
        <dbReference type="ARBA" id="ARBA00022692"/>
    </source>
</evidence>
<dbReference type="InterPro" id="IPR021062">
    <property type="entry name" value="ArAE_1_C"/>
</dbReference>
<feature type="transmembrane region" description="Helical" evidence="6">
    <location>
        <begin position="76"/>
        <end position="96"/>
    </location>
</feature>
<keyword evidence="5 6" id="KW-0472">Membrane</keyword>
<feature type="transmembrane region" description="Helical" evidence="6">
    <location>
        <begin position="116"/>
        <end position="142"/>
    </location>
</feature>
<dbReference type="eggNOG" id="COG4129">
    <property type="taxonomic scope" value="Bacteria"/>
</dbReference>